<proteinExistence type="predicted"/>
<feature type="domain" description="J" evidence="2">
    <location>
        <begin position="27"/>
        <end position="51"/>
    </location>
</feature>
<gene>
    <name evidence="4" type="primary">LOC120108861</name>
</gene>
<dbReference type="KEGG" id="pda:120108861"/>
<dbReference type="RefSeq" id="XP_038978519.1">
    <property type="nucleotide sequence ID" value="XM_039122591.1"/>
</dbReference>
<dbReference type="InterPro" id="IPR036869">
    <property type="entry name" value="J_dom_sf"/>
</dbReference>
<dbReference type="Gene3D" id="1.10.287.110">
    <property type="entry name" value="DnaJ domain"/>
    <property type="match status" value="1"/>
</dbReference>
<dbReference type="GO" id="GO:0051087">
    <property type="term" value="F:protein-folding chaperone binding"/>
    <property type="evidence" value="ECO:0007669"/>
    <property type="project" value="TreeGrafter"/>
</dbReference>
<sequence length="90" mass="9927">MGKEIGGCVHGWGGNLLLGFKILADHVEAKFKQISKAYDVLSDMQKRAIYNYMGGEVSIDLATLLCNLEDLYKGTTKKIKISRDVMDSNG</sequence>
<dbReference type="InterPro" id="IPR001623">
    <property type="entry name" value="DnaJ_domain"/>
</dbReference>
<dbReference type="GO" id="GO:0005829">
    <property type="term" value="C:cytosol"/>
    <property type="evidence" value="ECO:0007669"/>
    <property type="project" value="TreeGrafter"/>
</dbReference>
<evidence type="ECO:0000256" key="1">
    <source>
        <dbReference type="ARBA" id="ARBA00023186"/>
    </source>
</evidence>
<dbReference type="PANTHER" id="PTHR24078">
    <property type="entry name" value="DNAJ HOMOLOG SUBFAMILY C MEMBER"/>
    <property type="match status" value="1"/>
</dbReference>
<name>A0A8B9A5F9_PHODC</name>
<dbReference type="PROSITE" id="PS00636">
    <property type="entry name" value="DNAJ_1"/>
    <property type="match status" value="1"/>
</dbReference>
<evidence type="ECO:0000313" key="3">
    <source>
        <dbReference type="Proteomes" id="UP000228380"/>
    </source>
</evidence>
<organism evidence="3 4">
    <name type="scientific">Phoenix dactylifera</name>
    <name type="common">Date palm</name>
    <dbReference type="NCBI Taxonomy" id="42345"/>
    <lineage>
        <taxon>Eukaryota</taxon>
        <taxon>Viridiplantae</taxon>
        <taxon>Streptophyta</taxon>
        <taxon>Embryophyta</taxon>
        <taxon>Tracheophyta</taxon>
        <taxon>Spermatophyta</taxon>
        <taxon>Magnoliopsida</taxon>
        <taxon>Liliopsida</taxon>
        <taxon>Arecaceae</taxon>
        <taxon>Coryphoideae</taxon>
        <taxon>Phoeniceae</taxon>
        <taxon>Phoenix</taxon>
    </lineage>
</organism>
<dbReference type="GO" id="GO:0005783">
    <property type="term" value="C:endoplasmic reticulum"/>
    <property type="evidence" value="ECO:0007669"/>
    <property type="project" value="UniProtKB-ARBA"/>
</dbReference>
<dbReference type="SUPFAM" id="SSF46565">
    <property type="entry name" value="Chaperone J-domain"/>
    <property type="match status" value="1"/>
</dbReference>
<dbReference type="Pfam" id="PF00226">
    <property type="entry name" value="DnaJ"/>
    <property type="match status" value="1"/>
</dbReference>
<dbReference type="PRINTS" id="PR00625">
    <property type="entry name" value="JDOMAIN"/>
</dbReference>
<dbReference type="OrthoDB" id="786949at2759"/>
<keyword evidence="3" id="KW-1185">Reference proteome</keyword>
<reference evidence="4" key="1">
    <citation type="submission" date="2025-08" db="UniProtKB">
        <authorList>
            <consortium name="RefSeq"/>
        </authorList>
    </citation>
    <scope>IDENTIFICATION</scope>
    <source>
        <tissue evidence="4">Young leaves</tissue>
    </source>
</reference>
<dbReference type="InterPro" id="IPR018253">
    <property type="entry name" value="DnaJ_domain_CS"/>
</dbReference>
<evidence type="ECO:0000313" key="4">
    <source>
        <dbReference type="RefSeq" id="XP_038978519.1"/>
    </source>
</evidence>
<dbReference type="PANTHER" id="PTHR24078:SF553">
    <property type="entry name" value="DNAJ HOMOLOG SUBFAMILY B MEMBER 5"/>
    <property type="match status" value="1"/>
</dbReference>
<dbReference type="GO" id="GO:0051082">
    <property type="term" value="F:unfolded protein binding"/>
    <property type="evidence" value="ECO:0007669"/>
    <property type="project" value="TreeGrafter"/>
</dbReference>
<evidence type="ECO:0000259" key="2">
    <source>
        <dbReference type="Pfam" id="PF00226"/>
    </source>
</evidence>
<dbReference type="Gene3D" id="2.60.260.20">
    <property type="entry name" value="Urease metallochaperone UreE, N-terminal domain"/>
    <property type="match status" value="1"/>
</dbReference>
<dbReference type="Proteomes" id="UP000228380">
    <property type="component" value="Unplaced"/>
</dbReference>
<dbReference type="InterPro" id="IPR051339">
    <property type="entry name" value="DnaJ_subfamily_B"/>
</dbReference>
<keyword evidence="1" id="KW-0143">Chaperone</keyword>
<dbReference type="AlphaFoldDB" id="A0A8B9A5F9"/>
<protein>
    <submittedName>
        <fullName evidence="4">DnaJ homolog subfamily A member 1 homolog</fullName>
    </submittedName>
</protein>
<dbReference type="GeneID" id="120108861"/>
<accession>A0A8B9A5F9</accession>